<accession>A0A380S4J6</accession>
<reference evidence="5 6" key="1">
    <citation type="submission" date="2017-08" db="EMBL/GenBank/DDBJ databases">
        <authorList>
            <person name="de Groot N.N."/>
        </authorList>
    </citation>
    <scope>NUCLEOTIDE SEQUENCE [LARGE SCALE GENOMIC DNA]</scope>
    <source>
        <strain evidence="5 6">HM2</strain>
    </source>
</reference>
<dbReference type="Proteomes" id="UP000255423">
    <property type="component" value="Unassembled WGS sequence"/>
</dbReference>
<dbReference type="InterPro" id="IPR029787">
    <property type="entry name" value="Nucleotide_cyclase"/>
</dbReference>
<dbReference type="InterPro" id="IPR050469">
    <property type="entry name" value="Diguanylate_Cyclase"/>
</dbReference>
<keyword evidence="3" id="KW-0812">Transmembrane</keyword>
<evidence type="ECO:0000259" key="4">
    <source>
        <dbReference type="PROSITE" id="PS50887"/>
    </source>
</evidence>
<feature type="transmembrane region" description="Helical" evidence="3">
    <location>
        <begin position="6"/>
        <end position="23"/>
    </location>
</feature>
<dbReference type="PANTHER" id="PTHR45138:SF9">
    <property type="entry name" value="DIGUANYLATE CYCLASE DGCM-RELATED"/>
    <property type="match status" value="1"/>
</dbReference>
<sequence length="451" mass="49795">MNIVKYIFWLVAFLMGVIAAYVVPEETMSIGAKFIFVGAWGAVLGFVFYTVCSRQIEAIENDFNEVLNKPQPKDTQFVSVRLQEEKKNPLPPGAIPAAEALKQQPVPASIKKLDAAALKVGFPLEAWNGFKLGILRNRPFTEVIDAMQKLLPELFPEASGVLYMYGGVQTELSQIFRFGPNVISDETVLPAECASFNTGDIVVTDYSSPEVPSGCTHLHHRPKGIAICAPIEGLEEHFGILTLQVDKLPETETKEYWQAKVSIVATAFGLYVANQDLSMRFEQHSIRDVLTGLFNKRYMEESLSREITAAVRHKSPIGIVMLYPDAIPAVQNAQGRHAVEQLFWELGQRLPSYIRGEDIPCRYSDDVFCVIMPGADLQITRNRAERIRNEISQLQIAYGDGILATTLSMGVAVMPTHANDAGSLIYTAEASLQMAMQAGGNRVVVANSIVK</sequence>
<feature type="transmembrane region" description="Helical" evidence="3">
    <location>
        <begin position="30"/>
        <end position="51"/>
    </location>
</feature>
<dbReference type="EMBL" id="UHJL01000002">
    <property type="protein sequence ID" value="SUQ24055.1"/>
    <property type="molecule type" value="Genomic_DNA"/>
</dbReference>
<dbReference type="Gene3D" id="3.30.70.270">
    <property type="match status" value="1"/>
</dbReference>
<dbReference type="EC" id="2.7.7.65" evidence="1"/>
<evidence type="ECO:0000313" key="5">
    <source>
        <dbReference type="EMBL" id="SUQ24055.1"/>
    </source>
</evidence>
<dbReference type="InterPro" id="IPR000160">
    <property type="entry name" value="GGDEF_dom"/>
</dbReference>
<evidence type="ECO:0000313" key="6">
    <source>
        <dbReference type="Proteomes" id="UP000255423"/>
    </source>
</evidence>
<comment type="catalytic activity">
    <reaction evidence="2">
        <text>2 GTP = 3',3'-c-di-GMP + 2 diphosphate</text>
        <dbReference type="Rhea" id="RHEA:24898"/>
        <dbReference type="ChEBI" id="CHEBI:33019"/>
        <dbReference type="ChEBI" id="CHEBI:37565"/>
        <dbReference type="ChEBI" id="CHEBI:58805"/>
        <dbReference type="EC" id="2.7.7.65"/>
    </reaction>
</comment>
<dbReference type="SMART" id="SM00267">
    <property type="entry name" value="GGDEF"/>
    <property type="match status" value="1"/>
</dbReference>
<evidence type="ECO:0000256" key="3">
    <source>
        <dbReference type="SAM" id="Phobius"/>
    </source>
</evidence>
<dbReference type="GO" id="GO:0052621">
    <property type="term" value="F:diguanylate cyclase activity"/>
    <property type="evidence" value="ECO:0007669"/>
    <property type="project" value="UniProtKB-EC"/>
</dbReference>
<dbReference type="GO" id="GO:0005886">
    <property type="term" value="C:plasma membrane"/>
    <property type="evidence" value="ECO:0007669"/>
    <property type="project" value="TreeGrafter"/>
</dbReference>
<protein>
    <recommendedName>
        <fullName evidence="1">diguanylate cyclase</fullName>
        <ecNumber evidence="1">2.7.7.65</ecNumber>
    </recommendedName>
</protein>
<name>A0A380S4J6_FIBSU</name>
<dbReference type="Pfam" id="PF00990">
    <property type="entry name" value="GGDEF"/>
    <property type="match status" value="1"/>
</dbReference>
<dbReference type="GO" id="GO:0043709">
    <property type="term" value="P:cell adhesion involved in single-species biofilm formation"/>
    <property type="evidence" value="ECO:0007669"/>
    <property type="project" value="TreeGrafter"/>
</dbReference>
<dbReference type="NCBIfam" id="TIGR00254">
    <property type="entry name" value="GGDEF"/>
    <property type="match status" value="1"/>
</dbReference>
<organism evidence="5 6">
    <name type="scientific">Fibrobacter succinogenes</name>
    <name type="common">Bacteroides succinogenes</name>
    <dbReference type="NCBI Taxonomy" id="833"/>
    <lineage>
        <taxon>Bacteria</taxon>
        <taxon>Pseudomonadati</taxon>
        <taxon>Fibrobacterota</taxon>
        <taxon>Fibrobacteria</taxon>
        <taxon>Fibrobacterales</taxon>
        <taxon>Fibrobacteraceae</taxon>
        <taxon>Fibrobacter</taxon>
    </lineage>
</organism>
<dbReference type="PANTHER" id="PTHR45138">
    <property type="entry name" value="REGULATORY COMPONENTS OF SENSORY TRANSDUCTION SYSTEM"/>
    <property type="match status" value="1"/>
</dbReference>
<dbReference type="CDD" id="cd01949">
    <property type="entry name" value="GGDEF"/>
    <property type="match status" value="1"/>
</dbReference>
<dbReference type="GO" id="GO:1902201">
    <property type="term" value="P:negative regulation of bacterial-type flagellum-dependent cell motility"/>
    <property type="evidence" value="ECO:0007669"/>
    <property type="project" value="TreeGrafter"/>
</dbReference>
<dbReference type="PROSITE" id="PS50887">
    <property type="entry name" value="GGDEF"/>
    <property type="match status" value="1"/>
</dbReference>
<evidence type="ECO:0000256" key="2">
    <source>
        <dbReference type="ARBA" id="ARBA00034247"/>
    </source>
</evidence>
<gene>
    <name evidence="5" type="ORF">SAMN05661053_1446</name>
</gene>
<dbReference type="SUPFAM" id="SSF55073">
    <property type="entry name" value="Nucleotide cyclase"/>
    <property type="match status" value="1"/>
</dbReference>
<keyword evidence="3" id="KW-0472">Membrane</keyword>
<evidence type="ECO:0000256" key="1">
    <source>
        <dbReference type="ARBA" id="ARBA00012528"/>
    </source>
</evidence>
<keyword evidence="3" id="KW-1133">Transmembrane helix</keyword>
<feature type="domain" description="GGDEF" evidence="4">
    <location>
        <begin position="315"/>
        <end position="448"/>
    </location>
</feature>
<dbReference type="AlphaFoldDB" id="A0A380S4J6"/>
<dbReference type="InterPro" id="IPR043128">
    <property type="entry name" value="Rev_trsase/Diguanyl_cyclase"/>
</dbReference>
<dbReference type="RefSeq" id="WP_109572651.1">
    <property type="nucleotide sequence ID" value="NZ_UHJL01000002.1"/>
</dbReference>
<proteinExistence type="predicted"/>